<dbReference type="InterPro" id="IPR015422">
    <property type="entry name" value="PyrdxlP-dep_Trfase_small"/>
</dbReference>
<dbReference type="InterPro" id="IPR015421">
    <property type="entry name" value="PyrdxlP-dep_Trfase_major"/>
</dbReference>
<dbReference type="KEGG" id="pti:PHATRDRAFT_38946"/>
<feature type="domain" description="Aminotransferase class V" evidence="1">
    <location>
        <begin position="218"/>
        <end position="482"/>
    </location>
</feature>
<reference evidence="3" key="2">
    <citation type="submission" date="2008-08" db="EMBL/GenBank/DDBJ databases">
        <authorList>
            <consortium name="Diatom Consortium"/>
            <person name="Grigoriev I."/>
            <person name="Grimwood J."/>
            <person name="Kuo A."/>
            <person name="Otillar R.P."/>
            <person name="Salamov A."/>
            <person name="Detter J.C."/>
            <person name="Lindquist E."/>
            <person name="Shapiro H."/>
            <person name="Lucas S."/>
            <person name="Glavina del Rio T."/>
            <person name="Pitluck S."/>
            <person name="Rokhsar D."/>
            <person name="Bowler C."/>
        </authorList>
    </citation>
    <scope>GENOME REANNOTATION</scope>
    <source>
        <strain evidence="3">CCAP 1055/1</strain>
    </source>
</reference>
<dbReference type="OMA" id="GTSRKWL"/>
<gene>
    <name evidence="2" type="ORF">PHATRDRAFT_38946</name>
</gene>
<dbReference type="InterPro" id="IPR015424">
    <property type="entry name" value="PyrdxlP-dep_Trfase"/>
</dbReference>
<dbReference type="PANTHER" id="PTHR43586:SF24">
    <property type="entry name" value="BLR4730 PROTEIN"/>
    <property type="match status" value="1"/>
</dbReference>
<evidence type="ECO:0000259" key="1">
    <source>
        <dbReference type="Pfam" id="PF00266"/>
    </source>
</evidence>
<dbReference type="RefSeq" id="XP_002182994.1">
    <property type="nucleotide sequence ID" value="XM_002182958.1"/>
</dbReference>
<dbReference type="InParanoid" id="B7G7A1"/>
<dbReference type="Gene3D" id="3.90.1150.10">
    <property type="entry name" value="Aspartate Aminotransferase, domain 1"/>
    <property type="match status" value="1"/>
</dbReference>
<accession>B7G7A1</accession>
<evidence type="ECO:0000313" key="2">
    <source>
        <dbReference type="EMBL" id="EEC45730.1"/>
    </source>
</evidence>
<dbReference type="PANTHER" id="PTHR43586">
    <property type="entry name" value="CYSTEINE DESULFURASE"/>
    <property type="match status" value="1"/>
</dbReference>
<dbReference type="Pfam" id="PF00266">
    <property type="entry name" value="Aminotran_5"/>
    <property type="match status" value="1"/>
</dbReference>
<organism evidence="2 3">
    <name type="scientific">Phaeodactylum tricornutum (strain CCAP 1055/1)</name>
    <dbReference type="NCBI Taxonomy" id="556484"/>
    <lineage>
        <taxon>Eukaryota</taxon>
        <taxon>Sar</taxon>
        <taxon>Stramenopiles</taxon>
        <taxon>Ochrophyta</taxon>
        <taxon>Bacillariophyta</taxon>
        <taxon>Bacillariophyceae</taxon>
        <taxon>Bacillariophycidae</taxon>
        <taxon>Naviculales</taxon>
        <taxon>Phaeodactylaceae</taxon>
        <taxon>Phaeodactylum</taxon>
    </lineage>
</organism>
<proteinExistence type="predicted"/>
<keyword evidence="3" id="KW-1185">Reference proteome</keyword>
<name>B7G7A1_PHATC</name>
<dbReference type="eggNOG" id="KOG1549">
    <property type="taxonomic scope" value="Eukaryota"/>
</dbReference>
<evidence type="ECO:0000313" key="3">
    <source>
        <dbReference type="Proteomes" id="UP000000759"/>
    </source>
</evidence>
<dbReference type="InterPro" id="IPR000192">
    <property type="entry name" value="Aminotrans_V_dom"/>
</dbReference>
<dbReference type="SUPFAM" id="SSF53383">
    <property type="entry name" value="PLP-dependent transferases"/>
    <property type="match status" value="1"/>
</dbReference>
<protein>
    <recommendedName>
        <fullName evidence="1">Aminotransferase class V domain-containing protein</fullName>
    </recommendedName>
</protein>
<dbReference type="AlphaFoldDB" id="B7G7A1"/>
<dbReference type="OrthoDB" id="7403325at2759"/>
<sequence length="495" mass="54951">MAPLVELQKYLFSVVAVLLAVPHRRVFSRPGWDRGINNDLVVHLNHAGASPSPTAVIDRVYEHLLLEQTLGGYAAAKVVEEELRRVYKLTAELICVHDHEDTWSSPRTDGSDTIALVESATVAWTRLFYAFVSSLQEQEKKSTVPQKSPKVILVSEAEYAANVVAASRWATTHPDWTVLAIPTKLDAKGASTGKIDTDVLQAMLDGDYVYKGTVKLNPSRIKLVCVTHVPTNSGVINPVQDVGQLIAAFNEKYQNPSYRLPSILYLVDACQSVGQLPVDVNRIQCHGLVATGRKYLRAPRGTGFLYIAHNVCQYVWPHHIDHYGVPVSEVPQQTWSVGTPVEDVLQFAPRQGASRFEFWESNVAGKLGLGKAIEHALTVGSSQITDSIVNDLVPYLYQRLRTMPHVHLYCPPECGIVTFWVDGKDSVDVQRALWHFDEDGKRFEVSVVPATSTPLDSARTKAPNLVRVSLSYTTTTQELDLFVDRLSRLFVTDEA</sequence>
<dbReference type="Proteomes" id="UP000000759">
    <property type="component" value="Chromosome 17"/>
</dbReference>
<dbReference type="EMBL" id="CM000619">
    <property type="protein sequence ID" value="EEC45730.1"/>
    <property type="molecule type" value="Genomic_DNA"/>
</dbReference>
<dbReference type="GeneID" id="7203762"/>
<dbReference type="Gene3D" id="3.40.640.10">
    <property type="entry name" value="Type I PLP-dependent aspartate aminotransferase-like (Major domain)"/>
    <property type="match status" value="1"/>
</dbReference>
<reference evidence="2 3" key="1">
    <citation type="journal article" date="2008" name="Nature">
        <title>The Phaeodactylum genome reveals the evolutionary history of diatom genomes.</title>
        <authorList>
            <person name="Bowler C."/>
            <person name="Allen A.E."/>
            <person name="Badger J.H."/>
            <person name="Grimwood J."/>
            <person name="Jabbari K."/>
            <person name="Kuo A."/>
            <person name="Maheswari U."/>
            <person name="Martens C."/>
            <person name="Maumus F."/>
            <person name="Otillar R.P."/>
            <person name="Rayko E."/>
            <person name="Salamov A."/>
            <person name="Vandepoele K."/>
            <person name="Beszteri B."/>
            <person name="Gruber A."/>
            <person name="Heijde M."/>
            <person name="Katinka M."/>
            <person name="Mock T."/>
            <person name="Valentin K."/>
            <person name="Verret F."/>
            <person name="Berges J.A."/>
            <person name="Brownlee C."/>
            <person name="Cadoret J.P."/>
            <person name="Chiovitti A."/>
            <person name="Choi C.J."/>
            <person name="Coesel S."/>
            <person name="De Martino A."/>
            <person name="Detter J.C."/>
            <person name="Durkin C."/>
            <person name="Falciatore A."/>
            <person name="Fournet J."/>
            <person name="Haruta M."/>
            <person name="Huysman M.J."/>
            <person name="Jenkins B.D."/>
            <person name="Jiroutova K."/>
            <person name="Jorgensen R.E."/>
            <person name="Joubert Y."/>
            <person name="Kaplan A."/>
            <person name="Kroger N."/>
            <person name="Kroth P.G."/>
            <person name="La Roche J."/>
            <person name="Lindquist E."/>
            <person name="Lommer M."/>
            <person name="Martin-Jezequel V."/>
            <person name="Lopez P.J."/>
            <person name="Lucas S."/>
            <person name="Mangogna M."/>
            <person name="McGinnis K."/>
            <person name="Medlin L.K."/>
            <person name="Montsant A."/>
            <person name="Oudot-Le Secq M.P."/>
            <person name="Napoli C."/>
            <person name="Obornik M."/>
            <person name="Parker M.S."/>
            <person name="Petit J.L."/>
            <person name="Porcel B.M."/>
            <person name="Poulsen N."/>
            <person name="Robison M."/>
            <person name="Rychlewski L."/>
            <person name="Rynearson T.A."/>
            <person name="Schmutz J."/>
            <person name="Shapiro H."/>
            <person name="Siaut M."/>
            <person name="Stanley M."/>
            <person name="Sussman M.R."/>
            <person name="Taylor A.R."/>
            <person name="Vardi A."/>
            <person name="von Dassow P."/>
            <person name="Vyverman W."/>
            <person name="Willis A."/>
            <person name="Wyrwicz L.S."/>
            <person name="Rokhsar D.S."/>
            <person name="Weissenbach J."/>
            <person name="Armbrust E.V."/>
            <person name="Green B.R."/>
            <person name="Van de Peer Y."/>
            <person name="Grigoriev I.V."/>
        </authorList>
    </citation>
    <scope>NUCLEOTIDE SEQUENCE [LARGE SCALE GENOMIC DNA]</scope>
    <source>
        <strain evidence="2 3">CCAP 1055/1</strain>
    </source>
</reference>
<dbReference type="STRING" id="556484.B7G7A1"/>
<dbReference type="PaxDb" id="2850-Phatr38946"/>
<dbReference type="HOGENOM" id="CLU_003433_2_1_1"/>